<dbReference type="PANTHER" id="PTHR33048:SF158">
    <property type="entry name" value="MEMBRANE PROTEIN PTH11-LIKE, PUTATIVE-RELATED"/>
    <property type="match status" value="1"/>
</dbReference>
<feature type="transmembrane region" description="Helical" evidence="6">
    <location>
        <begin position="203"/>
        <end position="219"/>
    </location>
</feature>
<dbReference type="Proteomes" id="UP000566819">
    <property type="component" value="Unassembled WGS sequence"/>
</dbReference>
<dbReference type="InterPro" id="IPR049326">
    <property type="entry name" value="Rhodopsin_dom_fungi"/>
</dbReference>
<evidence type="ECO:0000256" key="4">
    <source>
        <dbReference type="ARBA" id="ARBA00023136"/>
    </source>
</evidence>
<proteinExistence type="inferred from homology"/>
<evidence type="ECO:0000256" key="3">
    <source>
        <dbReference type="ARBA" id="ARBA00022989"/>
    </source>
</evidence>
<keyword evidence="3 6" id="KW-1133">Transmembrane helix</keyword>
<dbReference type="GO" id="GO:0016020">
    <property type="term" value="C:membrane"/>
    <property type="evidence" value="ECO:0007669"/>
    <property type="project" value="UniProtKB-SubCell"/>
</dbReference>
<evidence type="ECO:0000256" key="6">
    <source>
        <dbReference type="SAM" id="Phobius"/>
    </source>
</evidence>
<evidence type="ECO:0000313" key="9">
    <source>
        <dbReference type="Proteomes" id="UP000566819"/>
    </source>
</evidence>
<feature type="transmembrane region" description="Helical" evidence="6">
    <location>
        <begin position="106"/>
        <end position="132"/>
    </location>
</feature>
<accession>A0A8H4QT36</accession>
<feature type="transmembrane region" description="Helical" evidence="6">
    <location>
        <begin position="144"/>
        <end position="162"/>
    </location>
</feature>
<comment type="similarity">
    <text evidence="5">Belongs to the SAT4 family.</text>
</comment>
<dbReference type="Pfam" id="PF20684">
    <property type="entry name" value="Fung_rhodopsin"/>
    <property type="match status" value="1"/>
</dbReference>
<feature type="transmembrane region" description="Helical" evidence="6">
    <location>
        <begin position="226"/>
        <end position="245"/>
    </location>
</feature>
<gene>
    <name evidence="8" type="ORF">G7Y89_g15181</name>
</gene>
<protein>
    <recommendedName>
        <fullName evidence="7">Rhodopsin domain-containing protein</fullName>
    </recommendedName>
</protein>
<dbReference type="EMBL" id="JAAMPI010002246">
    <property type="protein sequence ID" value="KAF4616225.1"/>
    <property type="molecule type" value="Genomic_DNA"/>
</dbReference>
<evidence type="ECO:0000313" key="8">
    <source>
        <dbReference type="EMBL" id="KAF4616225.1"/>
    </source>
</evidence>
<evidence type="ECO:0000256" key="2">
    <source>
        <dbReference type="ARBA" id="ARBA00022692"/>
    </source>
</evidence>
<feature type="domain" description="Rhodopsin" evidence="7">
    <location>
        <begin position="50"/>
        <end position="285"/>
    </location>
</feature>
<evidence type="ECO:0000256" key="5">
    <source>
        <dbReference type="ARBA" id="ARBA00038359"/>
    </source>
</evidence>
<sequence>MDGANSTAITGVVAPPDGETANFVSPETQQGFEFAAIAICLFLVTICVAIRLYTRIFITQRMGWDDYTCIAAYILTILTSTLHLVADSNGLGRHLWDIPASQYPNALKPFVIAIGTYLLLQMSVKLTCLLFYRTIFSSAHKTTIFVNVGIGFVIVVYLGMFFESVFECNPVARAWDRSIPGTCTNAQGVISFFSGGVNAFSDIYILLVPVPAVYALPLGRWQKIRILAVFSLGLFACALSAVRIFMLYNESRSIDFSWETTRVGIWSVIEVNVGLICACLFVFPAFLKHHGHSLSKYMTRRSSRNSYSIPLSDNKTTSNYSSTWSAGNRSRDRTSIHPGTKVIINPETDEDLELGSRASSEWRVNVTRPLPAISVDAWPGNGGVAVT</sequence>
<organism evidence="8 9">
    <name type="scientific">Cudoniella acicularis</name>
    <dbReference type="NCBI Taxonomy" id="354080"/>
    <lineage>
        <taxon>Eukaryota</taxon>
        <taxon>Fungi</taxon>
        <taxon>Dikarya</taxon>
        <taxon>Ascomycota</taxon>
        <taxon>Pezizomycotina</taxon>
        <taxon>Leotiomycetes</taxon>
        <taxon>Helotiales</taxon>
        <taxon>Tricladiaceae</taxon>
        <taxon>Cudoniella</taxon>
    </lineage>
</organism>
<keyword evidence="9" id="KW-1185">Reference proteome</keyword>
<evidence type="ECO:0000256" key="1">
    <source>
        <dbReference type="ARBA" id="ARBA00004141"/>
    </source>
</evidence>
<comment type="subcellular location">
    <subcellularLocation>
        <location evidence="1">Membrane</location>
        <topology evidence="1">Multi-pass membrane protein</topology>
    </subcellularLocation>
</comment>
<keyword evidence="4 6" id="KW-0472">Membrane</keyword>
<keyword evidence="2 6" id="KW-0812">Transmembrane</keyword>
<reference evidence="8 9" key="1">
    <citation type="submission" date="2020-03" db="EMBL/GenBank/DDBJ databases">
        <title>Draft Genome Sequence of Cudoniella acicularis.</title>
        <authorList>
            <person name="Buettner E."/>
            <person name="Kellner H."/>
        </authorList>
    </citation>
    <scope>NUCLEOTIDE SEQUENCE [LARGE SCALE GENOMIC DNA]</scope>
    <source>
        <strain evidence="8 9">DSM 108380</strain>
    </source>
</reference>
<evidence type="ECO:0000259" key="7">
    <source>
        <dbReference type="Pfam" id="PF20684"/>
    </source>
</evidence>
<dbReference type="PANTHER" id="PTHR33048">
    <property type="entry name" value="PTH11-LIKE INTEGRAL MEMBRANE PROTEIN (AFU_ORTHOLOGUE AFUA_5G11245)"/>
    <property type="match status" value="1"/>
</dbReference>
<comment type="caution">
    <text evidence="8">The sequence shown here is derived from an EMBL/GenBank/DDBJ whole genome shotgun (WGS) entry which is preliminary data.</text>
</comment>
<dbReference type="OrthoDB" id="2496787at2759"/>
<feature type="transmembrane region" description="Helical" evidence="6">
    <location>
        <begin position="34"/>
        <end position="54"/>
    </location>
</feature>
<feature type="transmembrane region" description="Helical" evidence="6">
    <location>
        <begin position="66"/>
        <end position="86"/>
    </location>
</feature>
<name>A0A8H4QT36_9HELO</name>
<dbReference type="InterPro" id="IPR052337">
    <property type="entry name" value="SAT4-like"/>
</dbReference>
<feature type="transmembrane region" description="Helical" evidence="6">
    <location>
        <begin position="265"/>
        <end position="287"/>
    </location>
</feature>
<dbReference type="AlphaFoldDB" id="A0A8H4QT36"/>